<evidence type="ECO:0000313" key="3">
    <source>
        <dbReference type="EMBL" id="KAG8631984.1"/>
    </source>
</evidence>
<dbReference type="GO" id="GO:0005739">
    <property type="term" value="C:mitochondrion"/>
    <property type="evidence" value="ECO:0007669"/>
    <property type="project" value="TreeGrafter"/>
</dbReference>
<dbReference type="PANTHER" id="PTHR21377">
    <property type="entry name" value="PROTEIN FAM210B, MITOCHONDRIAL"/>
    <property type="match status" value="1"/>
</dbReference>
<evidence type="ECO:0000256" key="1">
    <source>
        <dbReference type="SAM" id="MobiDB-lite"/>
    </source>
</evidence>
<dbReference type="EMBL" id="JAESVG020000001">
    <property type="protein sequence ID" value="KAG8631984.1"/>
    <property type="molecule type" value="Genomic_DNA"/>
</dbReference>
<dbReference type="InterPro" id="IPR045866">
    <property type="entry name" value="FAM210A/B-like"/>
</dbReference>
<sequence>MSVLYSSQVTRSLLSPGTTQQLSRALQLPNRIPRTRALHTSNPSAQRWHLLPSWRSQRPSSILRNLRTKRHYTSQKPTIPNPTPHLGSPEPTSLSARMRKLSREYGWSALGVYLLLSAADFPFCFLTVRLVGTERIGHIEHAVVSAFWRTVEWVVPDWIDKGKAIGEEEDGKIREGWGVEKAQEANKGDNASLWTQLALAYAIHKSFIFIRVPLTAAVTPKVVKTLRGWGWNIGKRTPKNK</sequence>
<feature type="domain" description="DUF1279" evidence="2">
    <location>
        <begin position="97"/>
        <end position="220"/>
    </location>
</feature>
<feature type="region of interest" description="Disordered" evidence="1">
    <location>
        <begin position="1"/>
        <end position="21"/>
    </location>
</feature>
<dbReference type="PANTHER" id="PTHR21377:SF0">
    <property type="entry name" value="PROTEIN FAM210B, MITOCHONDRIAL"/>
    <property type="match status" value="1"/>
</dbReference>
<dbReference type="InterPro" id="IPR009688">
    <property type="entry name" value="FAM210A/B-like_dom"/>
</dbReference>
<organism evidence="3 4">
    <name type="scientific">Elsinoe batatas</name>
    <dbReference type="NCBI Taxonomy" id="2601811"/>
    <lineage>
        <taxon>Eukaryota</taxon>
        <taxon>Fungi</taxon>
        <taxon>Dikarya</taxon>
        <taxon>Ascomycota</taxon>
        <taxon>Pezizomycotina</taxon>
        <taxon>Dothideomycetes</taxon>
        <taxon>Dothideomycetidae</taxon>
        <taxon>Myriangiales</taxon>
        <taxon>Elsinoaceae</taxon>
        <taxon>Elsinoe</taxon>
    </lineage>
</organism>
<dbReference type="Proteomes" id="UP000809789">
    <property type="component" value="Unassembled WGS sequence"/>
</dbReference>
<dbReference type="AlphaFoldDB" id="A0A8K0L921"/>
<dbReference type="OrthoDB" id="426386at2759"/>
<keyword evidence="4" id="KW-1185">Reference proteome</keyword>
<dbReference type="Pfam" id="PF06916">
    <property type="entry name" value="FAM210A-B_dom"/>
    <property type="match status" value="1"/>
</dbReference>
<gene>
    <name evidence="3" type="ORF">KVT40_001124</name>
</gene>
<accession>A0A8K0L921</accession>
<comment type="caution">
    <text evidence="3">The sequence shown here is derived from an EMBL/GenBank/DDBJ whole genome shotgun (WGS) entry which is preliminary data.</text>
</comment>
<protein>
    <recommendedName>
        <fullName evidence="2">DUF1279 domain-containing protein</fullName>
    </recommendedName>
</protein>
<reference evidence="3" key="1">
    <citation type="submission" date="2021-07" db="EMBL/GenBank/DDBJ databases">
        <title>Elsinoe batatas strain:CRI-CJ2 Genome sequencing and assembly.</title>
        <authorList>
            <person name="Huang L."/>
        </authorList>
    </citation>
    <scope>NUCLEOTIDE SEQUENCE</scope>
    <source>
        <strain evidence="3">CRI-CJ2</strain>
    </source>
</reference>
<evidence type="ECO:0000313" key="4">
    <source>
        <dbReference type="Proteomes" id="UP000809789"/>
    </source>
</evidence>
<proteinExistence type="predicted"/>
<feature type="region of interest" description="Disordered" evidence="1">
    <location>
        <begin position="71"/>
        <end position="94"/>
    </location>
</feature>
<name>A0A8K0L921_9PEZI</name>
<evidence type="ECO:0000259" key="2">
    <source>
        <dbReference type="Pfam" id="PF06916"/>
    </source>
</evidence>